<evidence type="ECO:0000313" key="1">
    <source>
        <dbReference type="EMBL" id="JAI01451.1"/>
    </source>
</evidence>
<reference evidence="1" key="2">
    <citation type="journal article" date="2015" name="Fish Shellfish Immunol.">
        <title>Early steps in the European eel (Anguilla anguilla)-Vibrio vulnificus interaction in the gills: Role of the RtxA13 toxin.</title>
        <authorList>
            <person name="Callol A."/>
            <person name="Pajuelo D."/>
            <person name="Ebbesson L."/>
            <person name="Teles M."/>
            <person name="MacKenzie S."/>
            <person name="Amaro C."/>
        </authorList>
    </citation>
    <scope>NUCLEOTIDE SEQUENCE</scope>
</reference>
<name>A0A0E9XHZ0_ANGAN</name>
<protein>
    <submittedName>
        <fullName evidence="1">Uncharacterized protein</fullName>
    </submittedName>
</protein>
<sequence>MKTPFYSTHAGPPFCKETPILHTFKGRSYATLEIHHDNTAPQLSDLLCIQKLRHINNHIYV</sequence>
<accession>A0A0E9XHZ0</accession>
<organism evidence="1">
    <name type="scientific">Anguilla anguilla</name>
    <name type="common">European freshwater eel</name>
    <name type="synonym">Muraena anguilla</name>
    <dbReference type="NCBI Taxonomy" id="7936"/>
    <lineage>
        <taxon>Eukaryota</taxon>
        <taxon>Metazoa</taxon>
        <taxon>Chordata</taxon>
        <taxon>Craniata</taxon>
        <taxon>Vertebrata</taxon>
        <taxon>Euteleostomi</taxon>
        <taxon>Actinopterygii</taxon>
        <taxon>Neopterygii</taxon>
        <taxon>Teleostei</taxon>
        <taxon>Anguilliformes</taxon>
        <taxon>Anguillidae</taxon>
        <taxon>Anguilla</taxon>
    </lineage>
</organism>
<reference evidence="1" key="1">
    <citation type="submission" date="2014-11" db="EMBL/GenBank/DDBJ databases">
        <authorList>
            <person name="Amaro Gonzalez C."/>
        </authorList>
    </citation>
    <scope>NUCLEOTIDE SEQUENCE</scope>
</reference>
<dbReference type="EMBL" id="GBXM01007127">
    <property type="protein sequence ID" value="JAI01451.1"/>
    <property type="molecule type" value="Transcribed_RNA"/>
</dbReference>
<proteinExistence type="predicted"/>
<dbReference type="AlphaFoldDB" id="A0A0E9XHZ0"/>